<evidence type="ECO:0000313" key="11">
    <source>
        <dbReference type="EMBL" id="KAF9581226.1"/>
    </source>
</evidence>
<dbReference type="GO" id="GO:0005634">
    <property type="term" value="C:nucleus"/>
    <property type="evidence" value="ECO:0007669"/>
    <property type="project" value="UniProtKB-SubCell"/>
</dbReference>
<name>A0A9P6FV14_9FUNG</name>
<evidence type="ECO:0000256" key="3">
    <source>
        <dbReference type="ARBA" id="ARBA00022679"/>
    </source>
</evidence>
<evidence type="ECO:0000256" key="8">
    <source>
        <dbReference type="ARBA" id="ARBA00023242"/>
    </source>
</evidence>
<evidence type="ECO:0000313" key="12">
    <source>
        <dbReference type="Proteomes" id="UP000780801"/>
    </source>
</evidence>
<evidence type="ECO:0000256" key="2">
    <source>
        <dbReference type="ARBA" id="ARBA00013184"/>
    </source>
</evidence>
<evidence type="ECO:0000256" key="1">
    <source>
        <dbReference type="ARBA" id="ARBA00004123"/>
    </source>
</evidence>
<dbReference type="Proteomes" id="UP000780801">
    <property type="component" value="Unassembled WGS sequence"/>
</dbReference>
<dbReference type="InterPro" id="IPR051236">
    <property type="entry name" value="HAT_RTT109-like"/>
</dbReference>
<evidence type="ECO:0000256" key="7">
    <source>
        <dbReference type="ARBA" id="ARBA00023163"/>
    </source>
</evidence>
<dbReference type="GO" id="GO:0006355">
    <property type="term" value="P:regulation of DNA-templated transcription"/>
    <property type="evidence" value="ECO:0007669"/>
    <property type="project" value="InterPro"/>
</dbReference>
<accession>A0A9P6FV14</accession>
<dbReference type="InterPro" id="IPR013178">
    <property type="entry name" value="Histone_AcTrfase_Rtt109/CBP"/>
</dbReference>
<dbReference type="SMART" id="SM01250">
    <property type="entry name" value="KAT11"/>
    <property type="match status" value="1"/>
</dbReference>
<feature type="compositionally biased region" description="Polar residues" evidence="10">
    <location>
        <begin position="320"/>
        <end position="341"/>
    </location>
</feature>
<reference evidence="11" key="1">
    <citation type="journal article" date="2020" name="Fungal Divers.">
        <title>Resolving the Mortierellaceae phylogeny through synthesis of multi-gene phylogenetics and phylogenomics.</title>
        <authorList>
            <person name="Vandepol N."/>
            <person name="Liber J."/>
            <person name="Desiro A."/>
            <person name="Na H."/>
            <person name="Kennedy M."/>
            <person name="Barry K."/>
            <person name="Grigoriev I.V."/>
            <person name="Miller A.N."/>
            <person name="O'Donnell K."/>
            <person name="Stajich J.E."/>
            <person name="Bonito G."/>
        </authorList>
    </citation>
    <scope>NUCLEOTIDE SEQUENCE</scope>
    <source>
        <strain evidence="11">KOD1015</strain>
    </source>
</reference>
<keyword evidence="8" id="KW-0539">Nucleus</keyword>
<feature type="compositionally biased region" description="Low complexity" evidence="10">
    <location>
        <begin position="679"/>
        <end position="692"/>
    </location>
</feature>
<feature type="region of interest" description="Disordered" evidence="10">
    <location>
        <begin position="220"/>
        <end position="271"/>
    </location>
</feature>
<organism evidence="11 12">
    <name type="scientific">Lunasporangiospora selenospora</name>
    <dbReference type="NCBI Taxonomy" id="979761"/>
    <lineage>
        <taxon>Eukaryota</taxon>
        <taxon>Fungi</taxon>
        <taxon>Fungi incertae sedis</taxon>
        <taxon>Mucoromycota</taxon>
        <taxon>Mortierellomycotina</taxon>
        <taxon>Mortierellomycetes</taxon>
        <taxon>Mortierellales</taxon>
        <taxon>Mortierellaceae</taxon>
        <taxon>Lunasporangiospora</taxon>
    </lineage>
</organism>
<sequence length="710" mass="77369">MNQTSGTNSTTHSAQEQDPILKCIARELEASFQKIPSNVKPGTTVEEIAASRALSRGYTFRLESFLTRPRTCYKLFPPKVQKSRYDRISVRERLVLVSVGPTAASAPATEQTKGNNKASQETSQVLIAGLEVLEYDLWPISPTDTSRKADTTEGASISVTAEKMVYIAKVDTSGHWPLLGLDLASRKTPIASPAQALVRGYLKAIRSLDVQLCDSIAHSNNYQGPSDSEASSKLSTLSITTPDPHANSSQDLNPSVKSNESEMQQAAGTQQELHRKTSLYIFARAQPQYLFAESAKNPQKYVLDDRKLVRWWKNMISSVYGQDSSDQGKPSPTMPGQTPKKSQVEAFWHIPGIETERQATNIIRSPISALPSAEASPSEPNMFGWTYGYPDKGAKDLAQGLIPQFPDDPKSRMLQSPSCRRGMVDLRTFWELIAIGEECGAGKITGFFRVVEKSTYQTNSISSLDNDQTPPPANDVTKTETKETVKQDLIVDEAIAREQDSTSTGPARALLGSTSAYTKAINYLLELDFSTVELAQDSTRKWHNKVQTWIQRTSERSCLHEQEDQVKEVNEQNTDSSVEEKVVSCGDNTPPSPSWIQQFQVQVTLPIVDPSLPKTQSAVSASGSPAPVLSSTAATTTGTANFLSPGLIKHKVAPESATQPAPAVNMLSAGLIRRKNPVSDSTSTTSSSSSSTPGATFLDPSLIKRRKVGP</sequence>
<dbReference type="EC" id="2.3.1.48" evidence="2"/>
<comment type="catalytic activity">
    <reaction evidence="9">
        <text>L-lysyl-[histone] + acetyl-CoA = N(6)-acetyl-L-lysyl-[histone] + CoA + H(+)</text>
        <dbReference type="Rhea" id="RHEA:21992"/>
        <dbReference type="Rhea" id="RHEA-COMP:9845"/>
        <dbReference type="Rhea" id="RHEA-COMP:11338"/>
        <dbReference type="ChEBI" id="CHEBI:15378"/>
        <dbReference type="ChEBI" id="CHEBI:29969"/>
        <dbReference type="ChEBI" id="CHEBI:57287"/>
        <dbReference type="ChEBI" id="CHEBI:57288"/>
        <dbReference type="ChEBI" id="CHEBI:61930"/>
        <dbReference type="EC" id="2.3.1.48"/>
    </reaction>
    <physiologicalReaction direction="left-to-right" evidence="9">
        <dbReference type="Rhea" id="RHEA:21993"/>
    </physiologicalReaction>
</comment>
<dbReference type="PANTHER" id="PTHR31571">
    <property type="entry name" value="ALTERED INHERITANCE OF MITOCHONDRIA PROTEIN 6"/>
    <property type="match status" value="1"/>
</dbReference>
<protein>
    <recommendedName>
        <fullName evidence="2">histone acetyltransferase</fullName>
        <ecNumber evidence="2">2.3.1.48</ecNumber>
    </recommendedName>
</protein>
<dbReference type="OrthoDB" id="3361892at2759"/>
<dbReference type="PROSITE" id="PS51728">
    <property type="entry name" value="RTT109_HAT"/>
    <property type="match status" value="1"/>
</dbReference>
<keyword evidence="5" id="KW-0007">Acetylation</keyword>
<dbReference type="GO" id="GO:0032931">
    <property type="term" value="F:histone H3K56 acetyltransferase activity"/>
    <property type="evidence" value="ECO:0007669"/>
    <property type="project" value="TreeGrafter"/>
</dbReference>
<comment type="subcellular location">
    <subcellularLocation>
        <location evidence="1">Nucleus</location>
    </subcellularLocation>
</comment>
<dbReference type="Pfam" id="PF08214">
    <property type="entry name" value="HAT_KAT11"/>
    <property type="match status" value="1"/>
</dbReference>
<keyword evidence="6" id="KW-0805">Transcription regulation</keyword>
<dbReference type="GO" id="GO:0006974">
    <property type="term" value="P:DNA damage response"/>
    <property type="evidence" value="ECO:0007669"/>
    <property type="project" value="UniProtKB-KW"/>
</dbReference>
<keyword evidence="12" id="KW-1185">Reference proteome</keyword>
<proteinExistence type="predicted"/>
<evidence type="ECO:0000256" key="10">
    <source>
        <dbReference type="SAM" id="MobiDB-lite"/>
    </source>
</evidence>
<gene>
    <name evidence="11" type="ORF">BGW38_001846</name>
</gene>
<dbReference type="EMBL" id="JAABOA010001603">
    <property type="protein sequence ID" value="KAF9581226.1"/>
    <property type="molecule type" value="Genomic_DNA"/>
</dbReference>
<feature type="region of interest" description="Disordered" evidence="10">
    <location>
        <begin position="320"/>
        <end position="342"/>
    </location>
</feature>
<dbReference type="AlphaFoldDB" id="A0A9P6FV14"/>
<dbReference type="PANTHER" id="PTHR31571:SF2">
    <property type="entry name" value="HISTONE ACETYLTRANSFERASE RTT109"/>
    <property type="match status" value="1"/>
</dbReference>
<keyword evidence="3" id="KW-0808">Transferase</keyword>
<evidence type="ECO:0000256" key="6">
    <source>
        <dbReference type="ARBA" id="ARBA00023015"/>
    </source>
</evidence>
<keyword evidence="4" id="KW-0227">DNA damage</keyword>
<dbReference type="InterPro" id="IPR016849">
    <property type="entry name" value="Rtt109"/>
</dbReference>
<feature type="region of interest" description="Disordered" evidence="10">
    <location>
        <begin position="672"/>
        <end position="710"/>
    </location>
</feature>
<keyword evidence="7" id="KW-0804">Transcription</keyword>
<evidence type="ECO:0000256" key="4">
    <source>
        <dbReference type="ARBA" id="ARBA00022763"/>
    </source>
</evidence>
<comment type="caution">
    <text evidence="11">The sequence shown here is derived from an EMBL/GenBank/DDBJ whole genome shotgun (WGS) entry which is preliminary data.</text>
</comment>
<evidence type="ECO:0000256" key="5">
    <source>
        <dbReference type="ARBA" id="ARBA00022990"/>
    </source>
</evidence>
<evidence type="ECO:0000256" key="9">
    <source>
        <dbReference type="ARBA" id="ARBA00048940"/>
    </source>
</evidence>